<sequence>MIRNNGNPMMSSSSNYQEAINFEISDSEGIDIVNTILYEIHFPLRIKSLNECVSSLWIVLYEGLFHHRLEGIIRSKNSIYTEAKIMNIQTILDQLKNQFNIPFPSKMAYELYTGNKTYIMKFIYLFKILFDCSQHSHGKPYKNFDYHINSNNYDSSTSPNNRSIDSVSPIVQDELQKYLYVLFEGENETNPSQHLQSESKTSENNLTSISKKRNKKQSKQYQFSKNNTTYSSVIPKISLVSTTPSQSKSIKRVPNKVSNINDINESTPKETQELQDNIYDHVNGEDSHLNFLLNNDNYPLGKNEINIIPIKQQQQQQQQQQLVENEKEKDFDYHYHEQDETHSTTSTQKSFKSNRTRSGTNKYISLNDDIYRYIISNKIYEGGKLDEIPMDNLDHHYNNSNHQSKENIHDNTSSHHSTSQLKTKKNKKGKPATININAKIKRNFIKFIPGNDDSTSGWNKQIQHNHRMIQSLKDEFSYLQSKYQSLINDLHSFHTKNPNKAMEIHRMKAYQKNIKTYRMMVKQQEDPMAEQLRQCKFFHYIGEDHKVGWVNETTYLYELDERLQKKKAWLEKIMNSNPTLLNEMVIIILILFIVHIIK</sequence>
<dbReference type="EMBL" id="MCFH01000060">
    <property type="protein sequence ID" value="ORX42748.1"/>
    <property type="molecule type" value="Genomic_DNA"/>
</dbReference>
<reference evidence="3 4" key="2">
    <citation type="submission" date="2016-08" db="EMBL/GenBank/DDBJ databases">
        <title>Pervasive Adenine N6-methylation of Active Genes in Fungi.</title>
        <authorList>
            <consortium name="DOE Joint Genome Institute"/>
            <person name="Mondo S.J."/>
            <person name="Dannebaum R.O."/>
            <person name="Kuo R.C."/>
            <person name="Labutti K."/>
            <person name="Haridas S."/>
            <person name="Kuo A."/>
            <person name="Salamov A."/>
            <person name="Ahrendt S.R."/>
            <person name="Lipzen A."/>
            <person name="Sullivan W."/>
            <person name="Andreopoulos W.B."/>
            <person name="Clum A."/>
            <person name="Lindquist E."/>
            <person name="Daum C."/>
            <person name="Ramamoorthy G.K."/>
            <person name="Gryganskyi A."/>
            <person name="Culley D."/>
            <person name="Magnuson J.K."/>
            <person name="James T.Y."/>
            <person name="O'Malley M.A."/>
            <person name="Stajich J.E."/>
            <person name="Spatafora J.W."/>
            <person name="Visel A."/>
            <person name="Grigoriev I.V."/>
        </authorList>
    </citation>
    <scope>NUCLEOTIDE SEQUENCE [LARGE SCALE GENOMIC DNA]</scope>
    <source>
        <strain evidence="4">finn</strain>
    </source>
</reference>
<evidence type="ECO:0000256" key="1">
    <source>
        <dbReference type="SAM" id="MobiDB-lite"/>
    </source>
</evidence>
<keyword evidence="2" id="KW-1133">Transmembrane helix</keyword>
<proteinExistence type="predicted"/>
<protein>
    <recommendedName>
        <fullName evidence="5">DUF5745 domain-containing protein</fullName>
    </recommendedName>
</protein>
<evidence type="ECO:0000256" key="2">
    <source>
        <dbReference type="SAM" id="Phobius"/>
    </source>
</evidence>
<feature type="region of interest" description="Disordered" evidence="1">
    <location>
        <begin position="190"/>
        <end position="224"/>
    </location>
</feature>
<keyword evidence="2" id="KW-0812">Transmembrane</keyword>
<feature type="compositionally biased region" description="Polar residues" evidence="1">
    <location>
        <begin position="190"/>
        <end position="209"/>
    </location>
</feature>
<dbReference type="Proteomes" id="UP000193719">
    <property type="component" value="Unassembled WGS sequence"/>
</dbReference>
<gene>
    <name evidence="3" type="ORF">BCR36DRAFT_155528</name>
</gene>
<evidence type="ECO:0000313" key="4">
    <source>
        <dbReference type="Proteomes" id="UP000193719"/>
    </source>
</evidence>
<evidence type="ECO:0008006" key="5">
    <source>
        <dbReference type="Google" id="ProtNLM"/>
    </source>
</evidence>
<feature type="compositionally biased region" description="Basic and acidic residues" evidence="1">
    <location>
        <begin position="397"/>
        <end position="413"/>
    </location>
</feature>
<dbReference type="AlphaFoldDB" id="A0A1Y1UXB8"/>
<evidence type="ECO:0000313" key="3">
    <source>
        <dbReference type="EMBL" id="ORX42748.1"/>
    </source>
</evidence>
<dbReference type="OrthoDB" id="545730at2759"/>
<feature type="region of interest" description="Disordered" evidence="1">
    <location>
        <begin position="338"/>
        <end position="361"/>
    </location>
</feature>
<reference evidence="3 4" key="1">
    <citation type="submission" date="2016-08" db="EMBL/GenBank/DDBJ databases">
        <title>Genomes of anaerobic fungi encode conserved fungal cellulosomes for biomass hydrolysis.</title>
        <authorList>
            <consortium name="DOE Joint Genome Institute"/>
            <person name="Haitjema C.H."/>
            <person name="Gilmore S.P."/>
            <person name="Henske J.K."/>
            <person name="Solomon K.V."/>
            <person name="De Groot R."/>
            <person name="Kuo A."/>
            <person name="Mondo S.J."/>
            <person name="Salamov A.A."/>
            <person name="Labutti K."/>
            <person name="Zhao Z."/>
            <person name="Chiniquy J."/>
            <person name="Barry K."/>
            <person name="Brewer H.M."/>
            <person name="Purvine S.O."/>
            <person name="Wright A.T."/>
            <person name="Boxma B."/>
            <person name="Van Alen T."/>
            <person name="Hackstein J.H."/>
            <person name="Baker S.E."/>
            <person name="Grigoriev I.V."/>
            <person name="O'Malley M.A."/>
        </authorList>
    </citation>
    <scope>NUCLEOTIDE SEQUENCE [LARGE SCALE GENOMIC DNA]</scope>
    <source>
        <strain evidence="4">finn</strain>
    </source>
</reference>
<accession>A0A1Y1UXB8</accession>
<keyword evidence="2" id="KW-0472">Membrane</keyword>
<feature type="transmembrane region" description="Helical" evidence="2">
    <location>
        <begin position="580"/>
        <end position="597"/>
    </location>
</feature>
<organism evidence="3 4">
    <name type="scientific">Piromyces finnis</name>
    <dbReference type="NCBI Taxonomy" id="1754191"/>
    <lineage>
        <taxon>Eukaryota</taxon>
        <taxon>Fungi</taxon>
        <taxon>Fungi incertae sedis</taxon>
        <taxon>Chytridiomycota</taxon>
        <taxon>Chytridiomycota incertae sedis</taxon>
        <taxon>Neocallimastigomycetes</taxon>
        <taxon>Neocallimastigales</taxon>
        <taxon>Neocallimastigaceae</taxon>
        <taxon>Piromyces</taxon>
    </lineage>
</organism>
<name>A0A1Y1UXB8_9FUNG</name>
<feature type="compositionally biased region" description="Polar residues" evidence="1">
    <location>
        <begin position="343"/>
        <end position="361"/>
    </location>
</feature>
<comment type="caution">
    <text evidence="3">The sequence shown here is derived from an EMBL/GenBank/DDBJ whole genome shotgun (WGS) entry which is preliminary data.</text>
</comment>
<feature type="region of interest" description="Disordered" evidence="1">
    <location>
        <begin position="397"/>
        <end position="430"/>
    </location>
</feature>
<keyword evidence="4" id="KW-1185">Reference proteome</keyword>